<evidence type="ECO:0000256" key="3">
    <source>
        <dbReference type="ARBA" id="ARBA00023295"/>
    </source>
</evidence>
<gene>
    <name evidence="4" type="ordered locus">SGR_6772</name>
</gene>
<sequence>MNQALARPGSGQEREIVAPLPEVVPMLHGVDVSAYQPSYDTDGLDFVFVKSTEGRSYVNPRLEAQVKRARDAECVVGFYHFLWPGNVGDQVDYFLGKTPEKAGDLLAVDWEQTGGGTRASNGDKDRFIRAVKKKRPDHRVLLYCNRTFWLDHDTTDYAGDGLWIADYGKAGKPRIEADWRIHQYTDDPLDRNVADFASVRALREWAAG</sequence>
<evidence type="ECO:0000256" key="1">
    <source>
        <dbReference type="ARBA" id="ARBA00010646"/>
    </source>
</evidence>
<dbReference type="Gene3D" id="3.20.20.80">
    <property type="entry name" value="Glycosidases"/>
    <property type="match status" value="1"/>
</dbReference>
<dbReference type="GO" id="GO:0016052">
    <property type="term" value="P:carbohydrate catabolic process"/>
    <property type="evidence" value="ECO:0007669"/>
    <property type="project" value="TreeGrafter"/>
</dbReference>
<dbReference type="CAZy" id="GH25">
    <property type="family name" value="Glycoside Hydrolase Family 25"/>
</dbReference>
<dbReference type="GO" id="GO:0003796">
    <property type="term" value="F:lysozyme activity"/>
    <property type="evidence" value="ECO:0007669"/>
    <property type="project" value="InterPro"/>
</dbReference>
<dbReference type="Proteomes" id="UP000001685">
    <property type="component" value="Chromosome"/>
</dbReference>
<accession>B1VMX6</accession>
<comment type="similarity">
    <text evidence="1">Belongs to the glycosyl hydrolase 25 family.</text>
</comment>
<dbReference type="InterPro" id="IPR002053">
    <property type="entry name" value="Glyco_hydro_25"/>
</dbReference>
<evidence type="ECO:0000256" key="2">
    <source>
        <dbReference type="ARBA" id="ARBA00022801"/>
    </source>
</evidence>
<evidence type="ECO:0000313" key="5">
    <source>
        <dbReference type="Proteomes" id="UP000001685"/>
    </source>
</evidence>
<evidence type="ECO:0000313" key="4">
    <source>
        <dbReference type="EMBL" id="BAG23601.1"/>
    </source>
</evidence>
<proteinExistence type="inferred from homology"/>
<dbReference type="PROSITE" id="PS51904">
    <property type="entry name" value="GLYCOSYL_HYDROL_F25_2"/>
    <property type="match status" value="1"/>
</dbReference>
<dbReference type="GO" id="GO:0016998">
    <property type="term" value="P:cell wall macromolecule catabolic process"/>
    <property type="evidence" value="ECO:0007669"/>
    <property type="project" value="InterPro"/>
</dbReference>
<protein>
    <submittedName>
        <fullName evidence="4">Glycosyl hydrolase</fullName>
    </submittedName>
</protein>
<organism evidence="4 5">
    <name type="scientific">Streptomyces griseus subsp. griseus (strain JCM 4626 / CBS 651.72 / NBRC 13350 / KCC S-0626 / ISP 5235)</name>
    <dbReference type="NCBI Taxonomy" id="455632"/>
    <lineage>
        <taxon>Bacteria</taxon>
        <taxon>Bacillati</taxon>
        <taxon>Actinomycetota</taxon>
        <taxon>Actinomycetes</taxon>
        <taxon>Kitasatosporales</taxon>
        <taxon>Streptomycetaceae</taxon>
        <taxon>Streptomyces</taxon>
    </lineage>
</organism>
<dbReference type="EMBL" id="AP009493">
    <property type="protein sequence ID" value="BAG23601.1"/>
    <property type="molecule type" value="Genomic_DNA"/>
</dbReference>
<reference evidence="5" key="1">
    <citation type="journal article" date="2008" name="J. Bacteriol.">
        <title>Genome sequence of the streptomycin-producing microorganism Streptomyces griseus IFO 13350.</title>
        <authorList>
            <person name="Ohnishi Y."/>
            <person name="Ishikawa J."/>
            <person name="Hara H."/>
            <person name="Suzuki H."/>
            <person name="Ikenoya M."/>
            <person name="Ikeda H."/>
            <person name="Yamashita A."/>
            <person name="Hattori M."/>
            <person name="Horinouchi S."/>
        </authorList>
    </citation>
    <scope>NUCLEOTIDE SEQUENCE [LARGE SCALE GENOMIC DNA]</scope>
    <source>
        <strain evidence="5">JCM 4626 / NBRC 13350</strain>
    </source>
</reference>
<dbReference type="SUPFAM" id="SSF51445">
    <property type="entry name" value="(Trans)glycosidases"/>
    <property type="match status" value="1"/>
</dbReference>
<keyword evidence="3" id="KW-0326">Glycosidase</keyword>
<dbReference type="PANTHER" id="PTHR34135:SF2">
    <property type="entry name" value="LYSOZYME"/>
    <property type="match status" value="1"/>
</dbReference>
<dbReference type="Pfam" id="PF01183">
    <property type="entry name" value="Glyco_hydro_25"/>
    <property type="match status" value="1"/>
</dbReference>
<dbReference type="GO" id="GO:0009253">
    <property type="term" value="P:peptidoglycan catabolic process"/>
    <property type="evidence" value="ECO:0007669"/>
    <property type="project" value="InterPro"/>
</dbReference>
<dbReference type="SMART" id="SM00641">
    <property type="entry name" value="Glyco_25"/>
    <property type="match status" value="1"/>
</dbReference>
<dbReference type="InterPro" id="IPR018077">
    <property type="entry name" value="Glyco_hydro_fam25_subgr"/>
</dbReference>
<keyword evidence="2 4" id="KW-0378">Hydrolase</keyword>
<dbReference type="CDD" id="cd00599">
    <property type="entry name" value="GH25_muramidase"/>
    <property type="match status" value="1"/>
</dbReference>
<name>B1VMX6_STRGG</name>
<dbReference type="HOGENOM" id="CLU_090666_0_0_11"/>
<dbReference type="PANTHER" id="PTHR34135">
    <property type="entry name" value="LYSOZYME"/>
    <property type="match status" value="1"/>
</dbReference>
<dbReference type="KEGG" id="sgr:SGR_6772"/>
<dbReference type="AlphaFoldDB" id="B1VMX6"/>
<dbReference type="InterPro" id="IPR017853">
    <property type="entry name" value="GH"/>
</dbReference>
<dbReference type="eggNOG" id="COG3757">
    <property type="taxonomic scope" value="Bacteria"/>
</dbReference>